<reference evidence="1 2" key="1">
    <citation type="submission" date="2021-06" db="EMBL/GenBank/DDBJ databases">
        <title>Bacillus sp. RD4P76, an endophyte from a halophyte.</title>
        <authorList>
            <person name="Sun J.-Q."/>
        </authorList>
    </citation>
    <scope>NUCLEOTIDE SEQUENCE [LARGE SCALE GENOMIC DNA]</scope>
    <source>
        <strain evidence="1 2">CGMCC 1.15917</strain>
    </source>
</reference>
<dbReference type="RefSeq" id="WP_217064904.1">
    <property type="nucleotide sequence ID" value="NZ_JAHQCS010000056.1"/>
</dbReference>
<keyword evidence="2" id="KW-1185">Reference proteome</keyword>
<name>A0ABS6JBG2_9BACI</name>
<evidence type="ECO:0000313" key="2">
    <source>
        <dbReference type="Proteomes" id="UP000784880"/>
    </source>
</evidence>
<protein>
    <submittedName>
        <fullName evidence="1">Pilus assembly protein PilM</fullName>
    </submittedName>
</protein>
<gene>
    <name evidence="1" type="primary">pilM</name>
    <name evidence="1" type="ORF">KS419_04610</name>
</gene>
<proteinExistence type="predicted"/>
<accession>A0ABS6JBG2</accession>
<sequence>MRSIQLQKKASNAIQIKDHAIRYVAAKNPSISAVKSFGEKFLPKGIIEKGKIVDEKAFDDILEECVKEWKLKNKEVKFFTPDSSVFFRKLTIPLDIPDDEVRGYLNFEIGTSIHLPFEDAYFDFHFLPQTSEENREILFFATPEALMKQYRKKLEEFKLKPIVADVSSLCIYNLFSILGMADEKEHYLVVEWDLTSINLSIFHQHIPVFMRNITQNFEEDDWEMGRWGEVVDLHCKDKEKIEMQIKDNLSEMERVMNFYKYSLHQGEKEITTILVVGDHPMLASIKKSISEYDVPMISLNERELGFHYEKLGIHSNYMLPLSLCLKEV</sequence>
<comment type="caution">
    <text evidence="1">The sequence shown here is derived from an EMBL/GenBank/DDBJ whole genome shotgun (WGS) entry which is preliminary data.</text>
</comment>
<dbReference type="InterPro" id="IPR005883">
    <property type="entry name" value="PilM"/>
</dbReference>
<evidence type="ECO:0000313" key="1">
    <source>
        <dbReference type="EMBL" id="MBU9711017.1"/>
    </source>
</evidence>
<dbReference type="Proteomes" id="UP000784880">
    <property type="component" value="Unassembled WGS sequence"/>
</dbReference>
<organism evidence="1 2">
    <name type="scientific">Evansella tamaricis</name>
    <dbReference type="NCBI Taxonomy" id="2069301"/>
    <lineage>
        <taxon>Bacteria</taxon>
        <taxon>Bacillati</taxon>
        <taxon>Bacillota</taxon>
        <taxon>Bacilli</taxon>
        <taxon>Bacillales</taxon>
        <taxon>Bacillaceae</taxon>
        <taxon>Evansella</taxon>
    </lineage>
</organism>
<dbReference type="EMBL" id="JAHQCS010000056">
    <property type="protein sequence ID" value="MBU9711017.1"/>
    <property type="molecule type" value="Genomic_DNA"/>
</dbReference>
<dbReference type="Pfam" id="PF11104">
    <property type="entry name" value="PilM_2"/>
    <property type="match status" value="1"/>
</dbReference>